<evidence type="ECO:0000313" key="2">
    <source>
        <dbReference type="Proteomes" id="UP000677803"/>
    </source>
</evidence>
<dbReference type="InterPro" id="IPR013783">
    <property type="entry name" value="Ig-like_fold"/>
</dbReference>
<protein>
    <submittedName>
        <fullName evidence="1">(Atlantic silverside) hypothetical protein</fullName>
    </submittedName>
</protein>
<keyword evidence="2" id="KW-1185">Reference proteome</keyword>
<dbReference type="InterPro" id="IPR036116">
    <property type="entry name" value="FN3_sf"/>
</dbReference>
<dbReference type="EMBL" id="CAJRST010036666">
    <property type="protein sequence ID" value="CAG5990430.1"/>
    <property type="molecule type" value="Genomic_DNA"/>
</dbReference>
<accession>A0A8S4BKH9</accession>
<comment type="caution">
    <text evidence="1">The sequence shown here is derived from an EMBL/GenBank/DDBJ whole genome shotgun (WGS) entry which is preliminary data.</text>
</comment>
<name>A0A8S4BKH9_9TELE</name>
<evidence type="ECO:0000313" key="1">
    <source>
        <dbReference type="EMBL" id="CAG5990430.1"/>
    </source>
</evidence>
<dbReference type="Proteomes" id="UP000677803">
    <property type="component" value="Unassembled WGS sequence"/>
</dbReference>
<dbReference type="Gene3D" id="2.60.40.10">
    <property type="entry name" value="Immunoglobulins"/>
    <property type="match status" value="1"/>
</dbReference>
<gene>
    <name evidence="1" type="ORF">MMEN_LOCUS17364</name>
</gene>
<dbReference type="SUPFAM" id="SSF49265">
    <property type="entry name" value="Fibronectin type III"/>
    <property type="match status" value="1"/>
</dbReference>
<sequence length="99" mass="10274">MSGSDEPPHAPRIRALLPATEGENTGEIQVQWCAPSSSVSSYKVVVEGREGDALEFGEAVRQGLVGALEVGTKVCVEAVNAAGPSSPSEFSCKRTEGTL</sequence>
<proteinExistence type="predicted"/>
<organism evidence="1 2">
    <name type="scientific">Menidia menidia</name>
    <name type="common">Atlantic silverside</name>
    <dbReference type="NCBI Taxonomy" id="238744"/>
    <lineage>
        <taxon>Eukaryota</taxon>
        <taxon>Metazoa</taxon>
        <taxon>Chordata</taxon>
        <taxon>Craniata</taxon>
        <taxon>Vertebrata</taxon>
        <taxon>Euteleostomi</taxon>
        <taxon>Actinopterygii</taxon>
        <taxon>Neopterygii</taxon>
        <taxon>Teleostei</taxon>
        <taxon>Neoteleostei</taxon>
        <taxon>Acanthomorphata</taxon>
        <taxon>Ovalentaria</taxon>
        <taxon>Atherinomorphae</taxon>
        <taxon>Atheriniformes</taxon>
        <taxon>Atherinopsidae</taxon>
        <taxon>Menidiinae</taxon>
        <taxon>Menidia</taxon>
    </lineage>
</organism>
<reference evidence="1" key="1">
    <citation type="submission" date="2021-05" db="EMBL/GenBank/DDBJ databases">
        <authorList>
            <person name="Tigano A."/>
        </authorList>
    </citation>
    <scope>NUCLEOTIDE SEQUENCE</scope>
</reference>
<dbReference type="OrthoDB" id="8824963at2759"/>
<dbReference type="AlphaFoldDB" id="A0A8S4BKH9"/>